<dbReference type="PANTHER" id="PTHR11575">
    <property type="entry name" value="5'-NUCLEOTIDASE-RELATED"/>
    <property type="match status" value="1"/>
</dbReference>
<dbReference type="InterPro" id="IPR008334">
    <property type="entry name" value="5'-Nucleotdase_C"/>
</dbReference>
<dbReference type="GO" id="GO:0000166">
    <property type="term" value="F:nucleotide binding"/>
    <property type="evidence" value="ECO:0007669"/>
    <property type="project" value="UniProtKB-KW"/>
</dbReference>
<dbReference type="GO" id="GO:0016787">
    <property type="term" value="F:hydrolase activity"/>
    <property type="evidence" value="ECO:0007669"/>
    <property type="project" value="UniProtKB-KW"/>
</dbReference>
<dbReference type="AlphaFoldDB" id="A0A9X3E6X7"/>
<dbReference type="PANTHER" id="PTHR11575:SF24">
    <property type="entry name" value="5'-NUCLEOTIDASE"/>
    <property type="match status" value="1"/>
</dbReference>
<protein>
    <submittedName>
        <fullName evidence="5">Bifunctional UDP-sugar hydrolase/5'-nucleotidase</fullName>
    </submittedName>
</protein>
<keyword evidence="2" id="KW-0547">Nucleotide-binding</keyword>
<feature type="domain" description="5'-Nucleotidase C-terminal" evidence="4">
    <location>
        <begin position="306"/>
        <end position="461"/>
    </location>
</feature>
<organism evidence="5 6">
    <name type="scientific">Kaistia nematophila</name>
    <dbReference type="NCBI Taxonomy" id="2994654"/>
    <lineage>
        <taxon>Bacteria</taxon>
        <taxon>Pseudomonadati</taxon>
        <taxon>Pseudomonadota</taxon>
        <taxon>Alphaproteobacteria</taxon>
        <taxon>Hyphomicrobiales</taxon>
        <taxon>Kaistiaceae</taxon>
        <taxon>Kaistia</taxon>
    </lineage>
</organism>
<evidence type="ECO:0000259" key="4">
    <source>
        <dbReference type="Pfam" id="PF02872"/>
    </source>
</evidence>
<feature type="signal peptide" evidence="2">
    <location>
        <begin position="1"/>
        <end position="25"/>
    </location>
</feature>
<evidence type="ECO:0000313" key="6">
    <source>
        <dbReference type="Proteomes" id="UP001144805"/>
    </source>
</evidence>
<sequence>MFGRQRSLRFGLLALAMTVAAPAWAAPVTITFVQTNDIDRMEELDGRGGFARLAAVVEAERAKGPTFFVHSGDTISPSLLSGIDKGAHIIDILNQMKVDVMTPGNHEFDFGPDVFHARIGEATFPVVTSNIREKDGSQPKNTVDERVVEVGGVKIGFYGLTTEDTPVVATAGDTVFNSSIETGKAKGKALRDAGADFVVAVVHTPLSVDMSLVRNRAADLVLSGHDEHLLAFFDGKTALTESGAQAESIIVTRVTIDKTEKDGKTQITWRPHFDIVDSATVTPDPKIAGVVKAYQDKLDGELKVQIGTSETLLDSRRATVRGEEAAIGNLVADAIRASVGADIALTNGGGIRADKEYPAGTVLTRADVFAELPFGNKTVKLAVTGKALKAALENGFSLTEAAAGRFPQVSGLVVEVDLKQLPGMRVRSVTVNGAPLDPEKKYTLATNDYVADGGDGYVALKDAARLISPVDAKLMASDVIDYITVKKTIAPKAEGRIVFR</sequence>
<comment type="caution">
    <text evidence="5">The sequence shown here is derived from an EMBL/GenBank/DDBJ whole genome shotgun (WGS) entry which is preliminary data.</text>
</comment>
<dbReference type="SUPFAM" id="SSF56300">
    <property type="entry name" value="Metallo-dependent phosphatases"/>
    <property type="match status" value="1"/>
</dbReference>
<feature type="domain" description="Calcineurin-like phosphoesterase" evidence="3">
    <location>
        <begin position="31"/>
        <end position="226"/>
    </location>
</feature>
<dbReference type="Pfam" id="PF02872">
    <property type="entry name" value="5_nucleotid_C"/>
    <property type="match status" value="1"/>
</dbReference>
<dbReference type="SUPFAM" id="SSF55816">
    <property type="entry name" value="5'-nucleotidase (syn. UDP-sugar hydrolase), C-terminal domain"/>
    <property type="match status" value="1"/>
</dbReference>
<dbReference type="InterPro" id="IPR006179">
    <property type="entry name" value="5_nucleotidase/apyrase"/>
</dbReference>
<dbReference type="Proteomes" id="UP001144805">
    <property type="component" value="Unassembled WGS sequence"/>
</dbReference>
<dbReference type="Gene3D" id="3.90.780.10">
    <property type="entry name" value="5'-Nucleotidase, C-terminal domain"/>
    <property type="match status" value="1"/>
</dbReference>
<dbReference type="InterPro" id="IPR036907">
    <property type="entry name" value="5'-Nucleotdase_C_sf"/>
</dbReference>
<evidence type="ECO:0000259" key="3">
    <source>
        <dbReference type="Pfam" id="PF00149"/>
    </source>
</evidence>
<reference evidence="5" key="1">
    <citation type="submission" date="2022-11" db="EMBL/GenBank/DDBJ databases">
        <title>Biodiversity and phylogenetic relationships of bacteria.</title>
        <authorList>
            <person name="Machado R.A.R."/>
            <person name="Bhat A."/>
            <person name="Loulou A."/>
            <person name="Kallel S."/>
        </authorList>
    </citation>
    <scope>NUCLEOTIDE SEQUENCE</scope>
    <source>
        <strain evidence="5">K-TC2</strain>
    </source>
</reference>
<evidence type="ECO:0000313" key="5">
    <source>
        <dbReference type="EMBL" id="MCX5572296.1"/>
    </source>
</evidence>
<feature type="chain" id="PRO_5041015619" evidence="2">
    <location>
        <begin position="26"/>
        <end position="500"/>
    </location>
</feature>
<keyword evidence="2 5" id="KW-0378">Hydrolase</keyword>
<dbReference type="EMBL" id="JAPKNK010000017">
    <property type="protein sequence ID" value="MCX5572296.1"/>
    <property type="molecule type" value="Genomic_DNA"/>
</dbReference>
<name>A0A9X3E6X7_9HYPH</name>
<dbReference type="InterPro" id="IPR004843">
    <property type="entry name" value="Calcineurin-like_PHP"/>
</dbReference>
<evidence type="ECO:0000256" key="2">
    <source>
        <dbReference type="RuleBase" id="RU362119"/>
    </source>
</evidence>
<proteinExistence type="inferred from homology"/>
<accession>A0A9X3E6X7</accession>
<dbReference type="InterPro" id="IPR029052">
    <property type="entry name" value="Metallo-depent_PP-like"/>
</dbReference>
<keyword evidence="6" id="KW-1185">Reference proteome</keyword>
<gene>
    <name evidence="5" type="ORF">OSH07_24045</name>
</gene>
<dbReference type="Pfam" id="PF00149">
    <property type="entry name" value="Metallophos"/>
    <property type="match status" value="1"/>
</dbReference>
<dbReference type="GO" id="GO:0009166">
    <property type="term" value="P:nucleotide catabolic process"/>
    <property type="evidence" value="ECO:0007669"/>
    <property type="project" value="InterPro"/>
</dbReference>
<comment type="similarity">
    <text evidence="2">Belongs to the 5'-nucleotidase family.</text>
</comment>
<dbReference type="PRINTS" id="PR01607">
    <property type="entry name" value="APYRASEFAMLY"/>
</dbReference>
<dbReference type="Gene3D" id="3.60.21.10">
    <property type="match status" value="1"/>
</dbReference>
<keyword evidence="1 2" id="KW-0732">Signal</keyword>
<dbReference type="RefSeq" id="WP_266341257.1">
    <property type="nucleotide sequence ID" value="NZ_JAPKNK010000017.1"/>
</dbReference>
<evidence type="ECO:0000256" key="1">
    <source>
        <dbReference type="ARBA" id="ARBA00022729"/>
    </source>
</evidence>